<keyword evidence="2" id="KW-0472">Membrane</keyword>
<dbReference type="Pfam" id="PF24073">
    <property type="entry name" value="DUF7365"/>
    <property type="match status" value="1"/>
</dbReference>
<keyword evidence="1" id="KW-0175">Coiled coil</keyword>
<feature type="transmembrane region" description="Helical" evidence="2">
    <location>
        <begin position="6"/>
        <end position="24"/>
    </location>
</feature>
<name>A0A8S5V5I9_9CAUD</name>
<keyword evidence="2" id="KW-1133">Transmembrane helix</keyword>
<protein>
    <recommendedName>
        <fullName evidence="3">DUF7365 domain-containing protein</fullName>
    </recommendedName>
</protein>
<reference evidence="4" key="1">
    <citation type="journal article" date="2021" name="Proc. Natl. Acad. Sci. U.S.A.">
        <title>A Catalog of Tens of Thousands of Viruses from Human Metagenomes Reveals Hidden Associations with Chronic Diseases.</title>
        <authorList>
            <person name="Tisza M.J."/>
            <person name="Buck C.B."/>
        </authorList>
    </citation>
    <scope>NUCLEOTIDE SEQUENCE</scope>
    <source>
        <strain evidence="4">Ctg4a4</strain>
    </source>
</reference>
<evidence type="ECO:0000256" key="1">
    <source>
        <dbReference type="SAM" id="Coils"/>
    </source>
</evidence>
<dbReference type="EMBL" id="BK016202">
    <property type="protein sequence ID" value="DAG02017.1"/>
    <property type="molecule type" value="Genomic_DNA"/>
</dbReference>
<evidence type="ECO:0000259" key="3">
    <source>
        <dbReference type="Pfam" id="PF24073"/>
    </source>
</evidence>
<evidence type="ECO:0000256" key="2">
    <source>
        <dbReference type="SAM" id="Phobius"/>
    </source>
</evidence>
<organism evidence="4">
    <name type="scientific">Siphoviridae sp. ctg4a4</name>
    <dbReference type="NCBI Taxonomy" id="2825602"/>
    <lineage>
        <taxon>Viruses</taxon>
        <taxon>Duplodnaviria</taxon>
        <taxon>Heunggongvirae</taxon>
        <taxon>Uroviricota</taxon>
        <taxon>Caudoviricetes</taxon>
    </lineage>
</organism>
<proteinExistence type="predicted"/>
<sequence length="91" mass="10729">MWKPEFLSMILSASVSVLTLFTFFQSRMTNSERRTTILEENAKQRDKELVEIKKRLDNHDKQNEALIRLTTEITNLSEKVEKIDTKLEELS</sequence>
<feature type="domain" description="DUF7365" evidence="3">
    <location>
        <begin position="7"/>
        <end position="90"/>
    </location>
</feature>
<keyword evidence="2" id="KW-0812">Transmembrane</keyword>
<feature type="coiled-coil region" evidence="1">
    <location>
        <begin position="49"/>
        <end position="86"/>
    </location>
</feature>
<dbReference type="InterPro" id="IPR055789">
    <property type="entry name" value="DUF7365"/>
</dbReference>
<accession>A0A8S5V5I9</accession>
<evidence type="ECO:0000313" key="4">
    <source>
        <dbReference type="EMBL" id="DAG02017.1"/>
    </source>
</evidence>